<organism evidence="1 2">
    <name type="scientific">Burkholderia contaminans</name>
    <dbReference type="NCBI Taxonomy" id="488447"/>
    <lineage>
        <taxon>Bacteria</taxon>
        <taxon>Pseudomonadati</taxon>
        <taxon>Pseudomonadota</taxon>
        <taxon>Betaproteobacteria</taxon>
        <taxon>Burkholderiales</taxon>
        <taxon>Burkholderiaceae</taxon>
        <taxon>Burkholderia</taxon>
        <taxon>Burkholderia cepacia complex</taxon>
    </lineage>
</organism>
<dbReference type="AlphaFoldDB" id="A0A3N8R2Y8"/>
<name>A0A3N8R2Y8_9BURK</name>
<reference evidence="1 2" key="1">
    <citation type="submission" date="2018-08" db="EMBL/GenBank/DDBJ databases">
        <title>Comparative analysis of Burkholderia isolates from Puerto Rico.</title>
        <authorList>
            <person name="Hall C."/>
            <person name="Sahl J."/>
            <person name="Wagner D."/>
        </authorList>
    </citation>
    <scope>NUCLEOTIDE SEQUENCE [LARGE SCALE GENOMIC DNA]</scope>
    <source>
        <strain evidence="1 2">Bp9001</strain>
    </source>
</reference>
<evidence type="ECO:0000313" key="2">
    <source>
        <dbReference type="Proteomes" id="UP000269271"/>
    </source>
</evidence>
<dbReference type="EMBL" id="QTQX01000013">
    <property type="protein sequence ID" value="RQT26106.1"/>
    <property type="molecule type" value="Genomic_DNA"/>
</dbReference>
<accession>A0A3N8R2Y8</accession>
<sequence>MPKGRITVTFDYDIHPEHYDGCDTPQEMVAMDAAGYDQQPDMLLEAIASSSYTVTGTVVEE</sequence>
<evidence type="ECO:0000313" key="1">
    <source>
        <dbReference type="EMBL" id="RQT26106.1"/>
    </source>
</evidence>
<gene>
    <name evidence="1" type="ORF">DF037_20675</name>
</gene>
<proteinExistence type="predicted"/>
<protein>
    <submittedName>
        <fullName evidence="1">Uncharacterized protein</fullName>
    </submittedName>
</protein>
<dbReference type="Proteomes" id="UP000269271">
    <property type="component" value="Unassembled WGS sequence"/>
</dbReference>
<dbReference type="RefSeq" id="WP_124618571.1">
    <property type="nucleotide sequence ID" value="NZ_QTQX01000013.1"/>
</dbReference>
<comment type="caution">
    <text evidence="1">The sequence shown here is derived from an EMBL/GenBank/DDBJ whole genome shotgun (WGS) entry which is preliminary data.</text>
</comment>